<evidence type="ECO:0000313" key="2">
    <source>
        <dbReference type="Proteomes" id="UP000054821"/>
    </source>
</evidence>
<name>A0A2P4ZRB2_9HYPO</name>
<protein>
    <submittedName>
        <fullName evidence="1">Uncharacterized protein</fullName>
    </submittedName>
</protein>
<organism evidence="1 2">
    <name type="scientific">Trichoderma gamsii</name>
    <dbReference type="NCBI Taxonomy" id="398673"/>
    <lineage>
        <taxon>Eukaryota</taxon>
        <taxon>Fungi</taxon>
        <taxon>Dikarya</taxon>
        <taxon>Ascomycota</taxon>
        <taxon>Pezizomycotina</taxon>
        <taxon>Sordariomycetes</taxon>
        <taxon>Hypocreomycetidae</taxon>
        <taxon>Hypocreales</taxon>
        <taxon>Hypocreaceae</taxon>
        <taxon>Trichoderma</taxon>
    </lineage>
</organism>
<reference evidence="1 2" key="1">
    <citation type="journal article" date="2016" name="Genome Announc.">
        <title>Draft Whole-Genome Sequence of Trichoderma gamsii T6085, a Promising Biocontrol Agent of Fusarium Head Blight on Wheat.</title>
        <authorList>
            <person name="Baroncelli R."/>
            <person name="Zapparata A."/>
            <person name="Piaggeschi G."/>
            <person name="Sarrocco S."/>
            <person name="Vannacci G."/>
        </authorList>
    </citation>
    <scope>NUCLEOTIDE SEQUENCE [LARGE SCALE GENOMIC DNA]</scope>
    <source>
        <strain evidence="1 2">T6085</strain>
    </source>
</reference>
<gene>
    <name evidence="1" type="ORF">TGAM01_v204323</name>
</gene>
<dbReference type="EMBL" id="JPDN02000012">
    <property type="protein sequence ID" value="PON26822.1"/>
    <property type="molecule type" value="Genomic_DNA"/>
</dbReference>
<evidence type="ECO:0000313" key="1">
    <source>
        <dbReference type="EMBL" id="PON26822.1"/>
    </source>
</evidence>
<dbReference type="Proteomes" id="UP000054821">
    <property type="component" value="Unassembled WGS sequence"/>
</dbReference>
<comment type="caution">
    <text evidence="1">The sequence shown here is derived from an EMBL/GenBank/DDBJ whole genome shotgun (WGS) entry which is preliminary data.</text>
</comment>
<keyword evidence="2" id="KW-1185">Reference proteome</keyword>
<dbReference type="GeneID" id="36347507"/>
<accession>A0A2P4ZRB2</accession>
<dbReference type="AlphaFoldDB" id="A0A2P4ZRB2"/>
<dbReference type="RefSeq" id="XP_024405861.1">
    <property type="nucleotide sequence ID" value="XM_024549397.1"/>
</dbReference>
<sequence>MEHFECSITRQRVVCLTLTKTSLDQFKNKSNRHMILLQTPILALFLRWRSLTRKSRGAINAAKTSRSFTDFRSCIFHVSGPLRFSPF</sequence>
<proteinExistence type="predicted"/>